<comment type="similarity">
    <text evidence="2 6">Belongs to the 2-oxoacid dehydrogenase family.</text>
</comment>
<dbReference type="InterPro" id="IPR023213">
    <property type="entry name" value="CAT-like_dom_sf"/>
</dbReference>
<dbReference type="OrthoDB" id="9805770at2"/>
<dbReference type="Pfam" id="PF00364">
    <property type="entry name" value="Biotin_lipoyl"/>
    <property type="match status" value="1"/>
</dbReference>
<keyword evidence="3 6" id="KW-0808">Transferase</keyword>
<dbReference type="Gene3D" id="4.10.320.10">
    <property type="entry name" value="E3-binding domain"/>
    <property type="match status" value="1"/>
</dbReference>
<gene>
    <name evidence="10" type="ORF">BJEO58_02672</name>
</gene>
<dbReference type="EMBL" id="FXZM01000016">
    <property type="protein sequence ID" value="SMY13064.1"/>
    <property type="molecule type" value="Genomic_DNA"/>
</dbReference>
<dbReference type="FunFam" id="3.30.559.10:FF:000007">
    <property type="entry name" value="Dihydrolipoamide acetyltransferase component of pyruvate dehydrogenase complex"/>
    <property type="match status" value="1"/>
</dbReference>
<name>A0A2H1L830_9MICO</name>
<dbReference type="AlphaFoldDB" id="A0A2H1L830"/>
<reference evidence="11" key="1">
    <citation type="submission" date="2017-03" db="EMBL/GenBank/DDBJ databases">
        <authorList>
            <person name="Monnet C."/>
        </authorList>
    </citation>
    <scope>NUCLEOTIDE SEQUENCE [LARGE SCALE GENOMIC DNA]</scope>
    <source>
        <strain evidence="11">SJ5-8</strain>
    </source>
</reference>
<dbReference type="PROSITE" id="PS51826">
    <property type="entry name" value="PSBD"/>
    <property type="match status" value="1"/>
</dbReference>
<dbReference type="InterPro" id="IPR003016">
    <property type="entry name" value="2-oxoA_DH_lipoyl-BS"/>
</dbReference>
<keyword evidence="10" id="KW-0670">Pyruvate</keyword>
<evidence type="ECO:0000256" key="1">
    <source>
        <dbReference type="ARBA" id="ARBA00001938"/>
    </source>
</evidence>
<dbReference type="InterPro" id="IPR001078">
    <property type="entry name" value="2-oxoacid_DH_actylTfrase"/>
</dbReference>
<dbReference type="SUPFAM" id="SSF52777">
    <property type="entry name" value="CoA-dependent acyltransferases"/>
    <property type="match status" value="1"/>
</dbReference>
<evidence type="ECO:0000313" key="11">
    <source>
        <dbReference type="Proteomes" id="UP000234462"/>
    </source>
</evidence>
<evidence type="ECO:0000259" key="8">
    <source>
        <dbReference type="PROSITE" id="PS50968"/>
    </source>
</evidence>
<dbReference type="Proteomes" id="UP000234462">
    <property type="component" value="Unassembled WGS sequence"/>
</dbReference>
<evidence type="ECO:0000256" key="5">
    <source>
        <dbReference type="ARBA" id="ARBA00023315"/>
    </source>
</evidence>
<evidence type="ECO:0000313" key="10">
    <source>
        <dbReference type="EMBL" id="SMY13064.1"/>
    </source>
</evidence>
<protein>
    <recommendedName>
        <fullName evidence="6">Dihydrolipoamide acetyltransferase component of pyruvate dehydrogenase complex</fullName>
        <ecNumber evidence="6">2.3.1.-</ecNumber>
    </recommendedName>
</protein>
<feature type="domain" description="Lipoyl-binding" evidence="8">
    <location>
        <begin position="3"/>
        <end position="78"/>
    </location>
</feature>
<dbReference type="PANTHER" id="PTHR43178">
    <property type="entry name" value="DIHYDROLIPOAMIDE ACETYLTRANSFERASE COMPONENT OF PYRUVATE DEHYDROGENASE COMPLEX"/>
    <property type="match status" value="1"/>
</dbReference>
<dbReference type="GO" id="GO:0005737">
    <property type="term" value="C:cytoplasm"/>
    <property type="evidence" value="ECO:0007669"/>
    <property type="project" value="TreeGrafter"/>
</dbReference>
<dbReference type="Pfam" id="PF02817">
    <property type="entry name" value="E3_binding"/>
    <property type="match status" value="1"/>
</dbReference>
<keyword evidence="5 6" id="KW-0012">Acyltransferase</keyword>
<accession>A0A2H1L830</accession>
<dbReference type="InterPro" id="IPR000089">
    <property type="entry name" value="Biotin_lipoyl"/>
</dbReference>
<feature type="compositionally biased region" description="Low complexity" evidence="7">
    <location>
        <begin position="122"/>
        <end position="131"/>
    </location>
</feature>
<dbReference type="PROSITE" id="PS00189">
    <property type="entry name" value="LIPOYL"/>
    <property type="match status" value="1"/>
</dbReference>
<dbReference type="Gene3D" id="3.30.559.10">
    <property type="entry name" value="Chloramphenicol acetyltransferase-like domain"/>
    <property type="match status" value="1"/>
</dbReference>
<feature type="region of interest" description="Disordered" evidence="7">
    <location>
        <begin position="83"/>
        <end position="102"/>
    </location>
</feature>
<comment type="cofactor">
    <cofactor evidence="1 6">
        <name>(R)-lipoate</name>
        <dbReference type="ChEBI" id="CHEBI:83088"/>
    </cofactor>
</comment>
<evidence type="ECO:0000259" key="9">
    <source>
        <dbReference type="PROSITE" id="PS51826"/>
    </source>
</evidence>
<evidence type="ECO:0000256" key="6">
    <source>
        <dbReference type="RuleBase" id="RU003423"/>
    </source>
</evidence>
<feature type="region of interest" description="Disordered" evidence="7">
    <location>
        <begin position="157"/>
        <end position="214"/>
    </location>
</feature>
<dbReference type="GO" id="GO:0031405">
    <property type="term" value="F:lipoic acid binding"/>
    <property type="evidence" value="ECO:0007669"/>
    <property type="project" value="TreeGrafter"/>
</dbReference>
<organism evidence="10 11">
    <name type="scientific">Brevibacterium jeotgali</name>
    <dbReference type="NCBI Taxonomy" id="1262550"/>
    <lineage>
        <taxon>Bacteria</taxon>
        <taxon>Bacillati</taxon>
        <taxon>Actinomycetota</taxon>
        <taxon>Actinomycetes</taxon>
        <taxon>Micrococcales</taxon>
        <taxon>Brevibacteriaceae</taxon>
        <taxon>Brevibacterium</taxon>
    </lineage>
</organism>
<dbReference type="InterPro" id="IPR004167">
    <property type="entry name" value="PSBD"/>
</dbReference>
<evidence type="ECO:0000256" key="7">
    <source>
        <dbReference type="SAM" id="MobiDB-lite"/>
    </source>
</evidence>
<dbReference type="Gene3D" id="2.40.50.100">
    <property type="match status" value="1"/>
</dbReference>
<dbReference type="GO" id="GO:0016407">
    <property type="term" value="F:acetyltransferase activity"/>
    <property type="evidence" value="ECO:0007669"/>
    <property type="project" value="TreeGrafter"/>
</dbReference>
<dbReference type="InterPro" id="IPR036625">
    <property type="entry name" value="E3-bd_dom_sf"/>
</dbReference>
<dbReference type="PANTHER" id="PTHR43178:SF5">
    <property type="entry name" value="LIPOAMIDE ACYLTRANSFERASE COMPONENT OF BRANCHED-CHAIN ALPHA-KETO ACID DEHYDROGENASE COMPLEX, MITOCHONDRIAL"/>
    <property type="match status" value="1"/>
</dbReference>
<dbReference type="RefSeq" id="WP_101589974.1">
    <property type="nucleotide sequence ID" value="NZ_FXZM01000016.1"/>
</dbReference>
<feature type="region of interest" description="Disordered" evidence="7">
    <location>
        <begin position="109"/>
        <end position="131"/>
    </location>
</feature>
<evidence type="ECO:0000256" key="2">
    <source>
        <dbReference type="ARBA" id="ARBA00007317"/>
    </source>
</evidence>
<keyword evidence="11" id="KW-1185">Reference proteome</keyword>
<dbReference type="InterPro" id="IPR011053">
    <property type="entry name" value="Single_hybrid_motif"/>
</dbReference>
<dbReference type="SUPFAM" id="SSF51230">
    <property type="entry name" value="Single hybrid motif"/>
    <property type="match status" value="1"/>
</dbReference>
<sequence length="444" mass="46202">MSSFEYRLPDVGEGLDAAEIITWHVSVGDAIVPDQVLADVETDKSVVEVPSPVEGTVAELTGAPGDLIDVGAVFAIITVSDEATHEPAPASPPSPDEGDPYATMAAPEAETAATAQDGVGEGPSAAGAGESDALVTPRRVLASPATRRVALGLGVDLASVRGSGPGGRVTKDDVHRHIDDAGSSSAGSEPAVADDPPSAATRPAPPESRDTTVTPLRGLRRQIAKNMVASWTSVPHITDFREVDATALVAARRTVNAHLADSGRDEKITFLPFLVRAVSIALATSPKFNASLDMEGEEISYFGPRNIGLAVSTDAGLFVPVLKNSQAMSLVGISQASEALADRARNRTISSEEMSDGTFTITNYGSYGGWLGTPIIRPPESAIAGFGKIEDRVVAVNSAPAVKPILPLAVSADHRLIDGADMGVFLRTLTNLLEDPVRMMAEDF</sequence>
<dbReference type="CDD" id="cd06849">
    <property type="entry name" value="lipoyl_domain"/>
    <property type="match status" value="1"/>
</dbReference>
<feature type="domain" description="Peripheral subunit-binding (PSBD)" evidence="9">
    <location>
        <begin position="141"/>
        <end position="178"/>
    </location>
</feature>
<feature type="compositionally biased region" description="Basic and acidic residues" evidence="7">
    <location>
        <begin position="169"/>
        <end position="180"/>
    </location>
</feature>
<proteinExistence type="inferred from homology"/>
<dbReference type="EC" id="2.3.1.-" evidence="6"/>
<dbReference type="InterPro" id="IPR050743">
    <property type="entry name" value="2-oxoacid_DH_E2_comp"/>
</dbReference>
<evidence type="ECO:0000256" key="4">
    <source>
        <dbReference type="ARBA" id="ARBA00022823"/>
    </source>
</evidence>
<evidence type="ECO:0000256" key="3">
    <source>
        <dbReference type="ARBA" id="ARBA00022679"/>
    </source>
</evidence>
<dbReference type="PROSITE" id="PS50968">
    <property type="entry name" value="BIOTINYL_LIPOYL"/>
    <property type="match status" value="1"/>
</dbReference>
<dbReference type="Pfam" id="PF00198">
    <property type="entry name" value="2-oxoacid_dh"/>
    <property type="match status" value="1"/>
</dbReference>
<keyword evidence="4 6" id="KW-0450">Lipoyl</keyword>
<dbReference type="SUPFAM" id="SSF47005">
    <property type="entry name" value="Peripheral subunit-binding domain of 2-oxo acid dehydrogenase complex"/>
    <property type="match status" value="1"/>
</dbReference>